<reference evidence="1 2" key="1">
    <citation type="submission" date="2019-03" db="EMBL/GenBank/DDBJ databases">
        <title>Genomic Encyclopedia of Archaeal and Bacterial Type Strains, Phase II (KMG-II): from individual species to whole genera.</title>
        <authorList>
            <person name="Goeker M."/>
        </authorList>
    </citation>
    <scope>NUCLEOTIDE SEQUENCE [LARGE SCALE GENOMIC DNA]</scope>
    <source>
        <strain evidence="1 2">DSM 45499</strain>
    </source>
</reference>
<evidence type="ECO:0000313" key="2">
    <source>
        <dbReference type="Proteomes" id="UP000294927"/>
    </source>
</evidence>
<dbReference type="Proteomes" id="UP000294927">
    <property type="component" value="Unassembled WGS sequence"/>
</dbReference>
<gene>
    <name evidence="1" type="ORF">CLV71_10588</name>
</gene>
<evidence type="ECO:0000313" key="1">
    <source>
        <dbReference type="EMBL" id="TDV51959.1"/>
    </source>
</evidence>
<name>A0A4R7VRG9_9PSEU</name>
<protein>
    <submittedName>
        <fullName evidence="1">Uncharacterized protein</fullName>
    </submittedName>
</protein>
<organism evidence="1 2">
    <name type="scientific">Actinophytocola oryzae</name>
    <dbReference type="NCBI Taxonomy" id="502181"/>
    <lineage>
        <taxon>Bacteria</taxon>
        <taxon>Bacillati</taxon>
        <taxon>Actinomycetota</taxon>
        <taxon>Actinomycetes</taxon>
        <taxon>Pseudonocardiales</taxon>
        <taxon>Pseudonocardiaceae</taxon>
    </lineage>
</organism>
<proteinExistence type="predicted"/>
<dbReference type="AlphaFoldDB" id="A0A4R7VRG9"/>
<comment type="caution">
    <text evidence="1">The sequence shown here is derived from an EMBL/GenBank/DDBJ whole genome shotgun (WGS) entry which is preliminary data.</text>
</comment>
<accession>A0A4R7VRG9</accession>
<dbReference type="EMBL" id="SOCP01000005">
    <property type="protein sequence ID" value="TDV51959.1"/>
    <property type="molecule type" value="Genomic_DNA"/>
</dbReference>
<sequence>MTTFTLSLRLVGALVATREPATRTEATPKEQTR</sequence>
<keyword evidence="2" id="KW-1185">Reference proteome</keyword>